<protein>
    <submittedName>
        <fullName evidence="2">Uncharacterized protein</fullName>
    </submittedName>
</protein>
<feature type="compositionally biased region" description="Low complexity" evidence="1">
    <location>
        <begin position="57"/>
        <end position="66"/>
    </location>
</feature>
<name>A0A0A8XTY6_ARUDO</name>
<feature type="region of interest" description="Disordered" evidence="1">
    <location>
        <begin position="1"/>
        <end position="91"/>
    </location>
</feature>
<evidence type="ECO:0000256" key="1">
    <source>
        <dbReference type="SAM" id="MobiDB-lite"/>
    </source>
</evidence>
<organism evidence="2">
    <name type="scientific">Arundo donax</name>
    <name type="common">Giant reed</name>
    <name type="synonym">Donax arundinaceus</name>
    <dbReference type="NCBI Taxonomy" id="35708"/>
    <lineage>
        <taxon>Eukaryota</taxon>
        <taxon>Viridiplantae</taxon>
        <taxon>Streptophyta</taxon>
        <taxon>Embryophyta</taxon>
        <taxon>Tracheophyta</taxon>
        <taxon>Spermatophyta</taxon>
        <taxon>Magnoliopsida</taxon>
        <taxon>Liliopsida</taxon>
        <taxon>Poales</taxon>
        <taxon>Poaceae</taxon>
        <taxon>PACMAD clade</taxon>
        <taxon>Arundinoideae</taxon>
        <taxon>Arundineae</taxon>
        <taxon>Arundo</taxon>
    </lineage>
</organism>
<sequence>MMSRLSSPKRRRAKSSSFEVSGSPSSPRIGPTSSSSSRSMTSVRARGSGSGGRPQFGTQAAGGDTAARADDINITGSEGEAANGCTPSVTTTGLYTTMARERDGDAGELDVLPGARLGNTVALLLRGELRLDDGLSPKSRRGPLKVFLPMARERERERRKATAKCCDK</sequence>
<reference evidence="2" key="2">
    <citation type="journal article" date="2015" name="Data Brief">
        <title>Shoot transcriptome of the giant reed, Arundo donax.</title>
        <authorList>
            <person name="Barrero R.A."/>
            <person name="Guerrero F.D."/>
            <person name="Moolhuijzen P."/>
            <person name="Goolsby J.A."/>
            <person name="Tidwell J."/>
            <person name="Bellgard S.E."/>
            <person name="Bellgard M.I."/>
        </authorList>
    </citation>
    <scope>NUCLEOTIDE SEQUENCE</scope>
    <source>
        <tissue evidence="2">Shoot tissue taken approximately 20 cm above the soil surface</tissue>
    </source>
</reference>
<feature type="compositionally biased region" description="Low complexity" evidence="1">
    <location>
        <begin position="15"/>
        <end position="42"/>
    </location>
</feature>
<proteinExistence type="predicted"/>
<reference evidence="2" key="1">
    <citation type="submission" date="2014-09" db="EMBL/GenBank/DDBJ databases">
        <authorList>
            <person name="Magalhaes I.L.F."/>
            <person name="Oliveira U."/>
            <person name="Santos F.R."/>
            <person name="Vidigal T.H.D.A."/>
            <person name="Brescovit A.D."/>
            <person name="Santos A.J."/>
        </authorList>
    </citation>
    <scope>NUCLEOTIDE SEQUENCE</scope>
    <source>
        <tissue evidence="2">Shoot tissue taken approximately 20 cm above the soil surface</tissue>
    </source>
</reference>
<dbReference type="AlphaFoldDB" id="A0A0A8XTY6"/>
<evidence type="ECO:0000313" key="2">
    <source>
        <dbReference type="EMBL" id="JAD17361.1"/>
    </source>
</evidence>
<accession>A0A0A8XTY6</accession>
<dbReference type="EMBL" id="GBRH01280534">
    <property type="protein sequence ID" value="JAD17361.1"/>
    <property type="molecule type" value="Transcribed_RNA"/>
</dbReference>